<evidence type="ECO:0000256" key="1">
    <source>
        <dbReference type="ARBA" id="ARBA00022670"/>
    </source>
</evidence>
<dbReference type="Pfam" id="PF17820">
    <property type="entry name" value="PDZ_6"/>
    <property type="match status" value="1"/>
</dbReference>
<evidence type="ECO:0000313" key="4">
    <source>
        <dbReference type="EMBL" id="CAA9440558.1"/>
    </source>
</evidence>
<protein>
    <recommendedName>
        <fullName evidence="3">PDZ domain-containing protein</fullName>
    </recommendedName>
</protein>
<name>A0A6J4QEB1_9ACTN</name>
<dbReference type="InterPro" id="IPR041489">
    <property type="entry name" value="PDZ_6"/>
</dbReference>
<dbReference type="InterPro" id="IPR051201">
    <property type="entry name" value="Chloro_Bact_Ser_Proteases"/>
</dbReference>
<reference evidence="4" key="1">
    <citation type="submission" date="2020-02" db="EMBL/GenBank/DDBJ databases">
        <authorList>
            <person name="Meier V. D."/>
        </authorList>
    </citation>
    <scope>NUCLEOTIDE SEQUENCE</scope>
    <source>
        <strain evidence="4">AVDCRST_MAG82</strain>
    </source>
</reference>
<dbReference type="InterPro" id="IPR036034">
    <property type="entry name" value="PDZ_sf"/>
</dbReference>
<accession>A0A6J4QEB1</accession>
<dbReference type="GO" id="GO:0004252">
    <property type="term" value="F:serine-type endopeptidase activity"/>
    <property type="evidence" value="ECO:0007669"/>
    <property type="project" value="InterPro"/>
</dbReference>
<dbReference type="PANTHER" id="PTHR43343:SF3">
    <property type="entry name" value="PROTEASE DO-LIKE 8, CHLOROPLASTIC"/>
    <property type="match status" value="1"/>
</dbReference>
<dbReference type="InterPro" id="IPR001940">
    <property type="entry name" value="Peptidase_S1C"/>
</dbReference>
<gene>
    <name evidence="4" type="ORF">AVDCRST_MAG82-2847</name>
</gene>
<dbReference type="Gene3D" id="2.40.10.120">
    <property type="match status" value="1"/>
</dbReference>
<proteinExistence type="predicted"/>
<evidence type="ECO:0000256" key="2">
    <source>
        <dbReference type="ARBA" id="ARBA00022801"/>
    </source>
</evidence>
<keyword evidence="2" id="KW-0378">Hydrolase</keyword>
<dbReference type="PRINTS" id="PR00834">
    <property type="entry name" value="PROTEASES2C"/>
</dbReference>
<dbReference type="InterPro" id="IPR009003">
    <property type="entry name" value="Peptidase_S1_PA"/>
</dbReference>
<dbReference type="PROSITE" id="PS50106">
    <property type="entry name" value="PDZ"/>
    <property type="match status" value="1"/>
</dbReference>
<dbReference type="EMBL" id="CADCVA010000349">
    <property type="protein sequence ID" value="CAA9440558.1"/>
    <property type="molecule type" value="Genomic_DNA"/>
</dbReference>
<dbReference type="SUPFAM" id="SSF50494">
    <property type="entry name" value="Trypsin-like serine proteases"/>
    <property type="match status" value="1"/>
</dbReference>
<dbReference type="Pfam" id="PF13365">
    <property type="entry name" value="Trypsin_2"/>
    <property type="match status" value="1"/>
</dbReference>
<dbReference type="SMART" id="SM00228">
    <property type="entry name" value="PDZ"/>
    <property type="match status" value="1"/>
</dbReference>
<dbReference type="PANTHER" id="PTHR43343">
    <property type="entry name" value="PEPTIDASE S12"/>
    <property type="match status" value="1"/>
</dbReference>
<dbReference type="GO" id="GO:0006508">
    <property type="term" value="P:proteolysis"/>
    <property type="evidence" value="ECO:0007669"/>
    <property type="project" value="UniProtKB-KW"/>
</dbReference>
<dbReference type="AlphaFoldDB" id="A0A6J4QEB1"/>
<feature type="domain" description="PDZ" evidence="3">
    <location>
        <begin position="198"/>
        <end position="281"/>
    </location>
</feature>
<dbReference type="SUPFAM" id="SSF50156">
    <property type="entry name" value="PDZ domain-like"/>
    <property type="match status" value="1"/>
</dbReference>
<organism evidence="4">
    <name type="scientific">uncultured Rubrobacteraceae bacterium</name>
    <dbReference type="NCBI Taxonomy" id="349277"/>
    <lineage>
        <taxon>Bacteria</taxon>
        <taxon>Bacillati</taxon>
        <taxon>Actinomycetota</taxon>
        <taxon>Rubrobacteria</taxon>
        <taxon>Rubrobacterales</taxon>
        <taxon>Rubrobacteraceae</taxon>
        <taxon>environmental samples</taxon>
    </lineage>
</organism>
<dbReference type="InterPro" id="IPR001478">
    <property type="entry name" value="PDZ"/>
</dbReference>
<keyword evidence="1" id="KW-0645">Protease</keyword>
<sequence>MAELSGDSAALAGVQMIEDVQRSVVQVRSGGRGTGAGVVWLGDGAVLTNHHVISGRRRRGNVRVALHDGRTLDADVVKSDRSLDLALLRLEGDPGDLPAAPVGDSEALRVGELVYAIGHPWGRVGAVSAGIVGGVGEFRRPGRGSSTRYVSSDVALAPGNSGGPLLNAKGEVVAINAMIFGLMALSIPSNVAQAWVAGERRPRLGIGVLPVELPAFLRREAGTAGLVIAGVETGGAAERAGLLVGDVLLAIAGKPLGETETLLEAVAHAGDVVSLRVMRGGRIMVVEVRLEESGRAA</sequence>
<evidence type="ECO:0000259" key="3">
    <source>
        <dbReference type="PROSITE" id="PS50106"/>
    </source>
</evidence>
<dbReference type="Gene3D" id="2.30.42.10">
    <property type="match status" value="1"/>
</dbReference>